<protein>
    <submittedName>
        <fullName evidence="2">Retinol dehydrogenase 14 (All-trans/9-cis/11-cis)</fullName>
        <ecNumber evidence="2">1.1.1.-</ecNumber>
    </submittedName>
</protein>
<dbReference type="RefSeq" id="XP_013897571.1">
    <property type="nucleotide sequence ID" value="XM_014042117.1"/>
</dbReference>
<evidence type="ECO:0000256" key="1">
    <source>
        <dbReference type="ARBA" id="ARBA00023002"/>
    </source>
</evidence>
<evidence type="ECO:0000313" key="3">
    <source>
        <dbReference type="Proteomes" id="UP000054498"/>
    </source>
</evidence>
<sequence length="187" mass="20259">MPHHAAPSCRPPWYVAPRFAPEARAKPVRIVNVASAAHAFGKIDFDSFRSSKGYSEWPTYGQSKLANILFTYELARRLKGAGVPTVNALHPGVVRTELGRYLLSDDASFLTKAMWSLMTPFTKTPVQGAQTSIFLASSPEAEGITGKYYSDCKPISSTPASYDVDVAKKLYDVSLELVGAPVSSTVA</sequence>
<dbReference type="InterPro" id="IPR036291">
    <property type="entry name" value="NAD(P)-bd_dom_sf"/>
</dbReference>
<dbReference type="OrthoDB" id="191139at2759"/>
<gene>
    <name evidence="2" type="ORF">MNEG_9414</name>
</gene>
<dbReference type="EMBL" id="KK102145">
    <property type="protein sequence ID" value="KIY98551.1"/>
    <property type="molecule type" value="Genomic_DNA"/>
</dbReference>
<dbReference type="PANTHER" id="PTHR43157:SF31">
    <property type="entry name" value="PHOSPHATIDYLINOSITOL-GLYCAN BIOSYNTHESIS CLASS F PROTEIN"/>
    <property type="match status" value="1"/>
</dbReference>
<dbReference type="PANTHER" id="PTHR43157">
    <property type="entry name" value="PHOSPHATIDYLINOSITOL-GLYCAN BIOSYNTHESIS CLASS F PROTEIN-RELATED"/>
    <property type="match status" value="1"/>
</dbReference>
<evidence type="ECO:0000313" key="2">
    <source>
        <dbReference type="EMBL" id="KIY98551.1"/>
    </source>
</evidence>
<organism evidence="2 3">
    <name type="scientific">Monoraphidium neglectum</name>
    <dbReference type="NCBI Taxonomy" id="145388"/>
    <lineage>
        <taxon>Eukaryota</taxon>
        <taxon>Viridiplantae</taxon>
        <taxon>Chlorophyta</taxon>
        <taxon>core chlorophytes</taxon>
        <taxon>Chlorophyceae</taxon>
        <taxon>CS clade</taxon>
        <taxon>Sphaeropleales</taxon>
        <taxon>Selenastraceae</taxon>
        <taxon>Monoraphidium</taxon>
    </lineage>
</organism>
<dbReference type="GeneID" id="25742289"/>
<dbReference type="Pfam" id="PF13561">
    <property type="entry name" value="adh_short_C2"/>
    <property type="match status" value="1"/>
</dbReference>
<keyword evidence="1 2" id="KW-0560">Oxidoreductase</keyword>
<dbReference type="InterPro" id="IPR002347">
    <property type="entry name" value="SDR_fam"/>
</dbReference>
<dbReference type="Gene3D" id="3.40.50.720">
    <property type="entry name" value="NAD(P)-binding Rossmann-like Domain"/>
    <property type="match status" value="1"/>
</dbReference>
<dbReference type="STRING" id="145388.A0A0D2MCJ7"/>
<dbReference type="SUPFAM" id="SSF51735">
    <property type="entry name" value="NAD(P)-binding Rossmann-fold domains"/>
    <property type="match status" value="1"/>
</dbReference>
<name>A0A0D2MCJ7_9CHLO</name>
<proteinExistence type="predicted"/>
<dbReference type="KEGG" id="mng:MNEG_9414"/>
<dbReference type="Proteomes" id="UP000054498">
    <property type="component" value="Unassembled WGS sequence"/>
</dbReference>
<dbReference type="EC" id="1.1.1.-" evidence="2"/>
<dbReference type="GO" id="GO:0016491">
    <property type="term" value="F:oxidoreductase activity"/>
    <property type="evidence" value="ECO:0007669"/>
    <property type="project" value="UniProtKB-KW"/>
</dbReference>
<keyword evidence="3" id="KW-1185">Reference proteome</keyword>
<dbReference type="AlphaFoldDB" id="A0A0D2MCJ7"/>
<reference evidence="2 3" key="1">
    <citation type="journal article" date="2013" name="BMC Genomics">
        <title>Reconstruction of the lipid metabolism for the microalga Monoraphidium neglectum from its genome sequence reveals characteristics suitable for biofuel production.</title>
        <authorList>
            <person name="Bogen C."/>
            <person name="Al-Dilaimi A."/>
            <person name="Albersmeier A."/>
            <person name="Wichmann J."/>
            <person name="Grundmann M."/>
            <person name="Rupp O."/>
            <person name="Lauersen K.J."/>
            <person name="Blifernez-Klassen O."/>
            <person name="Kalinowski J."/>
            <person name="Goesmann A."/>
            <person name="Mussgnug J.H."/>
            <person name="Kruse O."/>
        </authorList>
    </citation>
    <scope>NUCLEOTIDE SEQUENCE [LARGE SCALE GENOMIC DNA]</scope>
    <source>
        <strain evidence="2 3">SAG 48.87</strain>
    </source>
</reference>
<accession>A0A0D2MCJ7</accession>